<dbReference type="HOGENOM" id="CLU_038628_6_0_1"/>
<feature type="domain" description="Fibrinogen C-terminal" evidence="1">
    <location>
        <begin position="1"/>
        <end position="214"/>
    </location>
</feature>
<dbReference type="CDD" id="cd00087">
    <property type="entry name" value="FReD"/>
    <property type="match status" value="1"/>
</dbReference>
<evidence type="ECO:0000259" key="1">
    <source>
        <dbReference type="PROSITE" id="PS51406"/>
    </source>
</evidence>
<dbReference type="OrthoDB" id="6145874at2759"/>
<dbReference type="InterPro" id="IPR036056">
    <property type="entry name" value="Fibrinogen-like_C"/>
</dbReference>
<dbReference type="PANTHER" id="PTHR19143:SF327">
    <property type="entry name" value="FI21813P1-RELATED"/>
    <property type="match status" value="1"/>
</dbReference>
<sequence>MPYGKSCAKPTILAQSSEIMSIVVPTYSDHPFMVACDQLSHGGGWTIFLRRTDGSEDFNRDWIDYKHGFGKLQNEFFLGLDKLHAMTSAEAQELLVLLEDHGAERRYQMYDNFRIGSEKEAYALESLGLTSGNAGEALALHLGQKFTTRDRDNDRHGDNCAVTYSSAWWYNSCHDSHLAGNYGDNSSGKGILWATFKGHNYSLKGAQMMIRPRRQETTSPDVGI</sequence>
<dbReference type="eggNOG" id="KOG2579">
    <property type="taxonomic scope" value="Eukaryota"/>
</dbReference>
<dbReference type="Gene3D" id="3.90.215.10">
    <property type="entry name" value="Gamma Fibrinogen, chain A, domain 1"/>
    <property type="match status" value="1"/>
</dbReference>
<keyword evidence="3" id="KW-1185">Reference proteome</keyword>
<organism evidence="3">
    <name type="scientific">Drosophila persimilis</name>
    <name type="common">Fruit fly</name>
    <dbReference type="NCBI Taxonomy" id="7234"/>
    <lineage>
        <taxon>Eukaryota</taxon>
        <taxon>Metazoa</taxon>
        <taxon>Ecdysozoa</taxon>
        <taxon>Arthropoda</taxon>
        <taxon>Hexapoda</taxon>
        <taxon>Insecta</taxon>
        <taxon>Pterygota</taxon>
        <taxon>Neoptera</taxon>
        <taxon>Endopterygota</taxon>
        <taxon>Diptera</taxon>
        <taxon>Brachycera</taxon>
        <taxon>Muscomorpha</taxon>
        <taxon>Ephydroidea</taxon>
        <taxon>Drosophilidae</taxon>
        <taxon>Drosophila</taxon>
        <taxon>Sophophora</taxon>
    </lineage>
</organism>
<dbReference type="InterPro" id="IPR002181">
    <property type="entry name" value="Fibrinogen_a/b/g_C_dom"/>
</dbReference>
<accession>B4GSL8</accession>
<dbReference type="AlphaFoldDB" id="B4GSL8"/>
<dbReference type="GO" id="GO:0005615">
    <property type="term" value="C:extracellular space"/>
    <property type="evidence" value="ECO:0007669"/>
    <property type="project" value="TreeGrafter"/>
</dbReference>
<reference evidence="2 3" key="1">
    <citation type="journal article" date="2007" name="Nature">
        <title>Evolution of genes and genomes on the Drosophila phylogeny.</title>
        <authorList>
            <consortium name="Drosophila 12 Genomes Consortium"/>
            <person name="Clark A.G."/>
            <person name="Eisen M.B."/>
            <person name="Smith D.R."/>
            <person name="Bergman C.M."/>
            <person name="Oliver B."/>
            <person name="Markow T.A."/>
            <person name="Kaufman T.C."/>
            <person name="Kellis M."/>
            <person name="Gelbart W."/>
            <person name="Iyer V.N."/>
            <person name="Pollard D.A."/>
            <person name="Sackton T.B."/>
            <person name="Larracuente A.M."/>
            <person name="Singh N.D."/>
            <person name="Abad J.P."/>
            <person name="Abt D.N."/>
            <person name="Adryan B."/>
            <person name="Aguade M."/>
            <person name="Akashi H."/>
            <person name="Anderson W.W."/>
            <person name="Aquadro C.F."/>
            <person name="Ardell D.H."/>
            <person name="Arguello R."/>
            <person name="Artieri C.G."/>
            <person name="Barbash D.A."/>
            <person name="Barker D."/>
            <person name="Barsanti P."/>
            <person name="Batterham P."/>
            <person name="Batzoglou S."/>
            <person name="Begun D."/>
            <person name="Bhutkar A."/>
            <person name="Blanco E."/>
            <person name="Bosak S.A."/>
            <person name="Bradley R.K."/>
            <person name="Brand A.D."/>
            <person name="Brent M.R."/>
            <person name="Brooks A.N."/>
            <person name="Brown R.H."/>
            <person name="Butlin R.K."/>
            <person name="Caggese C."/>
            <person name="Calvi B.R."/>
            <person name="Bernardo de Carvalho A."/>
            <person name="Caspi A."/>
            <person name="Castrezana S."/>
            <person name="Celniker S.E."/>
            <person name="Chang J.L."/>
            <person name="Chapple C."/>
            <person name="Chatterji S."/>
            <person name="Chinwalla A."/>
            <person name="Civetta A."/>
            <person name="Clifton S.W."/>
            <person name="Comeron J.M."/>
            <person name="Costello J.C."/>
            <person name="Coyne J.A."/>
            <person name="Daub J."/>
            <person name="David R.G."/>
            <person name="Delcher A.L."/>
            <person name="Delehaunty K."/>
            <person name="Do C.B."/>
            <person name="Ebling H."/>
            <person name="Edwards K."/>
            <person name="Eickbush T."/>
            <person name="Evans J.D."/>
            <person name="Filipski A."/>
            <person name="Findeiss S."/>
            <person name="Freyhult E."/>
            <person name="Fulton L."/>
            <person name="Fulton R."/>
            <person name="Garcia A.C."/>
            <person name="Gardiner A."/>
            <person name="Garfield D.A."/>
            <person name="Garvin B.E."/>
            <person name="Gibson G."/>
            <person name="Gilbert D."/>
            <person name="Gnerre S."/>
            <person name="Godfrey J."/>
            <person name="Good R."/>
            <person name="Gotea V."/>
            <person name="Gravely B."/>
            <person name="Greenberg A.J."/>
            <person name="Griffiths-Jones S."/>
            <person name="Gross S."/>
            <person name="Guigo R."/>
            <person name="Gustafson E.A."/>
            <person name="Haerty W."/>
            <person name="Hahn M.W."/>
            <person name="Halligan D.L."/>
            <person name="Halpern A.L."/>
            <person name="Halter G.M."/>
            <person name="Han M.V."/>
            <person name="Heger A."/>
            <person name="Hillier L."/>
            <person name="Hinrichs A.S."/>
            <person name="Holmes I."/>
            <person name="Hoskins R.A."/>
            <person name="Hubisz M.J."/>
            <person name="Hultmark D."/>
            <person name="Huntley M.A."/>
            <person name="Jaffe D.B."/>
            <person name="Jagadeeshan S."/>
            <person name="Jeck W.R."/>
            <person name="Johnson J."/>
            <person name="Jones C.D."/>
            <person name="Jordan W.C."/>
            <person name="Karpen G.H."/>
            <person name="Kataoka E."/>
            <person name="Keightley P.D."/>
            <person name="Kheradpour P."/>
            <person name="Kirkness E.F."/>
            <person name="Koerich L.B."/>
            <person name="Kristiansen K."/>
            <person name="Kudrna D."/>
            <person name="Kulathinal R.J."/>
            <person name="Kumar S."/>
            <person name="Kwok R."/>
            <person name="Lander E."/>
            <person name="Langley C.H."/>
            <person name="Lapoint R."/>
            <person name="Lazzaro B.P."/>
            <person name="Lee S.J."/>
            <person name="Levesque L."/>
            <person name="Li R."/>
            <person name="Lin C.F."/>
            <person name="Lin M.F."/>
            <person name="Lindblad-Toh K."/>
            <person name="Llopart A."/>
            <person name="Long M."/>
            <person name="Low L."/>
            <person name="Lozovsky E."/>
            <person name="Lu J."/>
            <person name="Luo M."/>
            <person name="Machado C.A."/>
            <person name="Makalowski W."/>
            <person name="Marzo M."/>
            <person name="Matsuda M."/>
            <person name="Matzkin L."/>
            <person name="McAllister B."/>
            <person name="McBride C.S."/>
            <person name="McKernan B."/>
            <person name="McKernan K."/>
            <person name="Mendez-Lago M."/>
            <person name="Minx P."/>
            <person name="Mollenhauer M.U."/>
            <person name="Montooth K."/>
            <person name="Mount S.M."/>
            <person name="Mu X."/>
            <person name="Myers E."/>
            <person name="Negre B."/>
            <person name="Newfeld S."/>
            <person name="Nielsen R."/>
            <person name="Noor M.A."/>
            <person name="O'Grady P."/>
            <person name="Pachter L."/>
            <person name="Papaceit M."/>
            <person name="Parisi M.J."/>
            <person name="Parisi M."/>
            <person name="Parts L."/>
            <person name="Pedersen J.S."/>
            <person name="Pesole G."/>
            <person name="Phillippy A.M."/>
            <person name="Ponting C.P."/>
            <person name="Pop M."/>
            <person name="Porcelli D."/>
            <person name="Powell J.R."/>
            <person name="Prohaska S."/>
            <person name="Pruitt K."/>
            <person name="Puig M."/>
            <person name="Quesneville H."/>
            <person name="Ram K.R."/>
            <person name="Rand D."/>
            <person name="Rasmussen M.D."/>
            <person name="Reed L.K."/>
            <person name="Reenan R."/>
            <person name="Reily A."/>
            <person name="Remington K.A."/>
            <person name="Rieger T.T."/>
            <person name="Ritchie M.G."/>
            <person name="Robin C."/>
            <person name="Rogers Y.H."/>
            <person name="Rohde C."/>
            <person name="Rozas J."/>
            <person name="Rubenfield M.J."/>
            <person name="Ruiz A."/>
            <person name="Russo S."/>
            <person name="Salzberg S.L."/>
            <person name="Sanchez-Gracia A."/>
            <person name="Saranga D.J."/>
            <person name="Sato H."/>
            <person name="Schaeffer S.W."/>
            <person name="Schatz M.C."/>
            <person name="Schlenke T."/>
            <person name="Schwartz R."/>
            <person name="Segarra C."/>
            <person name="Singh R.S."/>
            <person name="Sirot L."/>
            <person name="Sirota M."/>
            <person name="Sisneros N.B."/>
            <person name="Smith C.D."/>
            <person name="Smith T.F."/>
            <person name="Spieth J."/>
            <person name="Stage D.E."/>
            <person name="Stark A."/>
            <person name="Stephan W."/>
            <person name="Strausberg R.L."/>
            <person name="Strempel S."/>
            <person name="Sturgill D."/>
            <person name="Sutton G."/>
            <person name="Sutton G.G."/>
            <person name="Tao W."/>
            <person name="Teichmann S."/>
            <person name="Tobari Y.N."/>
            <person name="Tomimura Y."/>
            <person name="Tsolas J.M."/>
            <person name="Valente V.L."/>
            <person name="Venter E."/>
            <person name="Venter J.C."/>
            <person name="Vicario S."/>
            <person name="Vieira F.G."/>
            <person name="Vilella A.J."/>
            <person name="Villasante A."/>
            <person name="Walenz B."/>
            <person name="Wang J."/>
            <person name="Wasserman M."/>
            <person name="Watts T."/>
            <person name="Wilson D."/>
            <person name="Wilson R.K."/>
            <person name="Wing R.A."/>
            <person name="Wolfner M.F."/>
            <person name="Wong A."/>
            <person name="Wong G.K."/>
            <person name="Wu C.I."/>
            <person name="Wu G."/>
            <person name="Yamamoto D."/>
            <person name="Yang H.P."/>
            <person name="Yang S.P."/>
            <person name="Yorke J.A."/>
            <person name="Yoshida K."/>
            <person name="Zdobnov E."/>
            <person name="Zhang P."/>
            <person name="Zhang Y."/>
            <person name="Zimin A.V."/>
            <person name="Baldwin J."/>
            <person name="Abdouelleil A."/>
            <person name="Abdulkadir J."/>
            <person name="Abebe A."/>
            <person name="Abera B."/>
            <person name="Abreu J."/>
            <person name="Acer S.C."/>
            <person name="Aftuck L."/>
            <person name="Alexander A."/>
            <person name="An P."/>
            <person name="Anderson E."/>
            <person name="Anderson S."/>
            <person name="Arachi H."/>
            <person name="Azer M."/>
            <person name="Bachantsang P."/>
            <person name="Barry A."/>
            <person name="Bayul T."/>
            <person name="Berlin A."/>
            <person name="Bessette D."/>
            <person name="Bloom T."/>
            <person name="Blye J."/>
            <person name="Boguslavskiy L."/>
            <person name="Bonnet C."/>
            <person name="Boukhgalter B."/>
            <person name="Bourzgui I."/>
            <person name="Brown A."/>
            <person name="Cahill P."/>
            <person name="Channer S."/>
            <person name="Cheshatsang Y."/>
            <person name="Chuda L."/>
            <person name="Citroen M."/>
            <person name="Collymore A."/>
            <person name="Cooke P."/>
            <person name="Costello M."/>
            <person name="D'Aco K."/>
            <person name="Daza R."/>
            <person name="De Haan G."/>
            <person name="DeGray S."/>
            <person name="DeMaso C."/>
            <person name="Dhargay N."/>
            <person name="Dooley K."/>
            <person name="Dooley E."/>
            <person name="Doricent M."/>
            <person name="Dorje P."/>
            <person name="Dorjee K."/>
            <person name="Dupes A."/>
            <person name="Elong R."/>
            <person name="Falk J."/>
            <person name="Farina A."/>
            <person name="Faro S."/>
            <person name="Ferguson D."/>
            <person name="Fisher S."/>
            <person name="Foley C.D."/>
            <person name="Franke A."/>
            <person name="Friedrich D."/>
            <person name="Gadbois L."/>
            <person name="Gearin G."/>
            <person name="Gearin C.R."/>
            <person name="Giannoukos G."/>
            <person name="Goode T."/>
            <person name="Graham J."/>
            <person name="Grandbois E."/>
            <person name="Grewal S."/>
            <person name="Gyaltsen K."/>
            <person name="Hafez N."/>
            <person name="Hagos B."/>
            <person name="Hall J."/>
            <person name="Henson C."/>
            <person name="Hollinger A."/>
            <person name="Honan T."/>
            <person name="Huard M.D."/>
            <person name="Hughes L."/>
            <person name="Hurhula B."/>
            <person name="Husby M.E."/>
            <person name="Kamat A."/>
            <person name="Kanga B."/>
            <person name="Kashin S."/>
            <person name="Khazanovich D."/>
            <person name="Kisner P."/>
            <person name="Lance K."/>
            <person name="Lara M."/>
            <person name="Lee W."/>
            <person name="Lennon N."/>
            <person name="Letendre F."/>
            <person name="LeVine R."/>
            <person name="Lipovsky A."/>
            <person name="Liu X."/>
            <person name="Liu J."/>
            <person name="Liu S."/>
            <person name="Lokyitsang T."/>
            <person name="Lokyitsang Y."/>
            <person name="Lubonja R."/>
            <person name="Lui A."/>
            <person name="MacDonald P."/>
            <person name="Magnisalis V."/>
            <person name="Maru K."/>
            <person name="Matthews C."/>
            <person name="McCusker W."/>
            <person name="McDonough S."/>
            <person name="Mehta T."/>
            <person name="Meldrim J."/>
            <person name="Meneus L."/>
            <person name="Mihai O."/>
            <person name="Mihalev A."/>
            <person name="Mihova T."/>
            <person name="Mittelman R."/>
            <person name="Mlenga V."/>
            <person name="Montmayeur A."/>
            <person name="Mulrain L."/>
            <person name="Navidi A."/>
            <person name="Naylor J."/>
            <person name="Negash T."/>
            <person name="Nguyen T."/>
            <person name="Nguyen N."/>
            <person name="Nicol R."/>
            <person name="Norbu C."/>
            <person name="Norbu N."/>
            <person name="Novod N."/>
            <person name="O'Neill B."/>
            <person name="Osman S."/>
            <person name="Markiewicz E."/>
            <person name="Oyono O.L."/>
            <person name="Patti C."/>
            <person name="Phunkhang P."/>
            <person name="Pierre F."/>
            <person name="Priest M."/>
            <person name="Raghuraman S."/>
            <person name="Rege F."/>
            <person name="Reyes R."/>
            <person name="Rise C."/>
            <person name="Rogov P."/>
            <person name="Ross K."/>
            <person name="Ryan E."/>
            <person name="Settipalli S."/>
            <person name="Shea T."/>
            <person name="Sherpa N."/>
            <person name="Shi L."/>
            <person name="Shih D."/>
            <person name="Sparrow T."/>
            <person name="Spaulding J."/>
            <person name="Stalker J."/>
            <person name="Stange-Thomann N."/>
            <person name="Stavropoulos S."/>
            <person name="Stone C."/>
            <person name="Strader C."/>
            <person name="Tesfaye S."/>
            <person name="Thomson T."/>
            <person name="Thoulutsang Y."/>
            <person name="Thoulutsang D."/>
            <person name="Topham K."/>
            <person name="Topping I."/>
            <person name="Tsamla T."/>
            <person name="Vassiliev H."/>
            <person name="Vo A."/>
            <person name="Wangchuk T."/>
            <person name="Wangdi T."/>
            <person name="Weiand M."/>
            <person name="Wilkinson J."/>
            <person name="Wilson A."/>
            <person name="Yadav S."/>
            <person name="Young G."/>
            <person name="Yu Q."/>
            <person name="Zembek L."/>
            <person name="Zhong D."/>
            <person name="Zimmer A."/>
            <person name="Zwirko Z."/>
            <person name="Jaffe D.B."/>
            <person name="Alvarez P."/>
            <person name="Brockman W."/>
            <person name="Butler J."/>
            <person name="Chin C."/>
            <person name="Gnerre S."/>
            <person name="Grabherr M."/>
            <person name="Kleber M."/>
            <person name="Mauceli E."/>
            <person name="MacCallum I."/>
        </authorList>
    </citation>
    <scope>NUCLEOTIDE SEQUENCE [LARGE SCALE GENOMIC DNA]</scope>
    <source>
        <strain evidence="3">MSH-3 / Tucson 14011-0111.49</strain>
    </source>
</reference>
<dbReference type="SMR" id="B4GSL8"/>
<evidence type="ECO:0000313" key="2">
    <source>
        <dbReference type="EMBL" id="EDW25377.1"/>
    </source>
</evidence>
<dbReference type="Pfam" id="PF00147">
    <property type="entry name" value="Fibrinogen_C"/>
    <property type="match status" value="1"/>
</dbReference>
<dbReference type="SUPFAM" id="SSF56496">
    <property type="entry name" value="Fibrinogen C-terminal domain-like"/>
    <property type="match status" value="1"/>
</dbReference>
<dbReference type="EMBL" id="CH479189">
    <property type="protein sequence ID" value="EDW25377.1"/>
    <property type="molecule type" value="Genomic_DNA"/>
</dbReference>
<dbReference type="OMA" id="PFMVACD"/>
<dbReference type="InterPro" id="IPR014716">
    <property type="entry name" value="Fibrinogen_a/b/g_C_1"/>
</dbReference>
<gene>
    <name evidence="2" type="primary">Dper\GL26564</name>
    <name evidence="2" type="ORF">Dper_GL26564</name>
</gene>
<dbReference type="Proteomes" id="UP000008744">
    <property type="component" value="Unassembled WGS sequence"/>
</dbReference>
<dbReference type="InterPro" id="IPR050373">
    <property type="entry name" value="Fibrinogen_C-term_domain"/>
</dbReference>
<proteinExistence type="predicted"/>
<dbReference type="STRING" id="7234.B4GSL8"/>
<dbReference type="SMART" id="SM00186">
    <property type="entry name" value="FBG"/>
    <property type="match status" value="1"/>
</dbReference>
<evidence type="ECO:0000313" key="3">
    <source>
        <dbReference type="Proteomes" id="UP000008744"/>
    </source>
</evidence>
<dbReference type="KEGG" id="dpe:6596381"/>
<protein>
    <submittedName>
        <fullName evidence="2">GL26564</fullName>
    </submittedName>
</protein>
<name>B4GSL8_DROPE</name>
<dbReference type="PROSITE" id="PS51406">
    <property type="entry name" value="FIBRINOGEN_C_2"/>
    <property type="match status" value="1"/>
</dbReference>
<dbReference type="PANTHER" id="PTHR19143">
    <property type="entry name" value="FIBRINOGEN/TENASCIN/ANGIOPOEITIN"/>
    <property type="match status" value="1"/>
</dbReference>
<dbReference type="PhylomeDB" id="B4GSL8"/>